<name>A0ABQ9IJS0_9NEOP</name>
<dbReference type="EMBL" id="JARBHB010000001">
    <property type="protein sequence ID" value="KAJ8896944.1"/>
    <property type="molecule type" value="Genomic_DNA"/>
</dbReference>
<evidence type="ECO:0000313" key="2">
    <source>
        <dbReference type="Proteomes" id="UP001159363"/>
    </source>
</evidence>
<proteinExistence type="predicted"/>
<comment type="caution">
    <text evidence="1">The sequence shown here is derived from an EMBL/GenBank/DDBJ whole genome shotgun (WGS) entry which is preliminary data.</text>
</comment>
<protein>
    <submittedName>
        <fullName evidence="1">Uncharacterized protein</fullName>
    </submittedName>
</protein>
<dbReference type="Proteomes" id="UP001159363">
    <property type="component" value="Chromosome 1"/>
</dbReference>
<accession>A0ABQ9IJS0</accession>
<gene>
    <name evidence="1" type="ORF">PR048_002290</name>
</gene>
<reference evidence="1 2" key="1">
    <citation type="submission" date="2023-02" db="EMBL/GenBank/DDBJ databases">
        <title>LHISI_Scaffold_Assembly.</title>
        <authorList>
            <person name="Stuart O.P."/>
            <person name="Cleave R."/>
            <person name="Magrath M.J.L."/>
            <person name="Mikheyev A.S."/>
        </authorList>
    </citation>
    <scope>NUCLEOTIDE SEQUENCE [LARGE SCALE GENOMIC DNA]</scope>
    <source>
        <strain evidence="1">Daus_M_001</strain>
        <tissue evidence="1">Leg muscle</tissue>
    </source>
</reference>
<sequence>MNAHSTGRIILWALKILKYTFDIKYTSGKRLSSLSRNTAYLGSEKDEDMALELPVFSLPVFDIVKAQRGDSSLVPLSKEVETLSKVKTKFSRLATNFCLKDGILCKLNNKPEVNAMTTLQWDDIKVLRKPQIKLRGGITGVGFSNMSRLTLEHVLTVNLKRTDESKTSRFIAAHPFRRTFRQNSYTP</sequence>
<evidence type="ECO:0000313" key="1">
    <source>
        <dbReference type="EMBL" id="KAJ8896944.1"/>
    </source>
</evidence>
<keyword evidence="2" id="KW-1185">Reference proteome</keyword>
<organism evidence="1 2">
    <name type="scientific">Dryococelus australis</name>
    <dbReference type="NCBI Taxonomy" id="614101"/>
    <lineage>
        <taxon>Eukaryota</taxon>
        <taxon>Metazoa</taxon>
        <taxon>Ecdysozoa</taxon>
        <taxon>Arthropoda</taxon>
        <taxon>Hexapoda</taxon>
        <taxon>Insecta</taxon>
        <taxon>Pterygota</taxon>
        <taxon>Neoptera</taxon>
        <taxon>Polyneoptera</taxon>
        <taxon>Phasmatodea</taxon>
        <taxon>Verophasmatodea</taxon>
        <taxon>Anareolatae</taxon>
        <taxon>Phasmatidae</taxon>
        <taxon>Eurycanthinae</taxon>
        <taxon>Dryococelus</taxon>
    </lineage>
</organism>